<keyword evidence="1" id="KW-0863">Zinc-finger</keyword>
<feature type="compositionally biased region" description="Basic residues" evidence="3">
    <location>
        <begin position="320"/>
        <end position="329"/>
    </location>
</feature>
<keyword evidence="1" id="KW-0862">Zinc</keyword>
<feature type="domain" description="CCHC-type" evidence="4">
    <location>
        <begin position="221"/>
        <end position="234"/>
    </location>
</feature>
<dbReference type="EMBL" id="JABSTU010000001">
    <property type="protein sequence ID" value="KAH8040773.1"/>
    <property type="molecule type" value="Genomic_DNA"/>
</dbReference>
<protein>
    <recommendedName>
        <fullName evidence="4">CCHC-type domain-containing protein</fullName>
    </recommendedName>
</protein>
<dbReference type="AlphaFoldDB" id="A0A9J6F3J3"/>
<feature type="compositionally biased region" description="Polar residues" evidence="3">
    <location>
        <begin position="355"/>
        <end position="372"/>
    </location>
</feature>
<evidence type="ECO:0000259" key="4">
    <source>
        <dbReference type="PROSITE" id="PS50158"/>
    </source>
</evidence>
<dbReference type="GO" id="GO:0003676">
    <property type="term" value="F:nucleic acid binding"/>
    <property type="evidence" value="ECO:0007669"/>
    <property type="project" value="InterPro"/>
</dbReference>
<dbReference type="GO" id="GO:0008270">
    <property type="term" value="F:zinc ion binding"/>
    <property type="evidence" value="ECO:0007669"/>
    <property type="project" value="UniProtKB-KW"/>
</dbReference>
<feature type="region of interest" description="Disordered" evidence="3">
    <location>
        <begin position="297"/>
        <end position="386"/>
    </location>
</feature>
<feature type="coiled-coil region" evidence="2">
    <location>
        <begin position="390"/>
        <end position="417"/>
    </location>
</feature>
<keyword evidence="6" id="KW-1185">Reference proteome</keyword>
<keyword evidence="1" id="KW-0479">Metal-binding</keyword>
<organism evidence="5 6">
    <name type="scientific">Rhipicephalus microplus</name>
    <name type="common">Cattle tick</name>
    <name type="synonym">Boophilus microplus</name>
    <dbReference type="NCBI Taxonomy" id="6941"/>
    <lineage>
        <taxon>Eukaryota</taxon>
        <taxon>Metazoa</taxon>
        <taxon>Ecdysozoa</taxon>
        <taxon>Arthropoda</taxon>
        <taxon>Chelicerata</taxon>
        <taxon>Arachnida</taxon>
        <taxon>Acari</taxon>
        <taxon>Parasitiformes</taxon>
        <taxon>Ixodida</taxon>
        <taxon>Ixodoidea</taxon>
        <taxon>Ixodidae</taxon>
        <taxon>Rhipicephalinae</taxon>
        <taxon>Rhipicephalus</taxon>
        <taxon>Boophilus</taxon>
    </lineage>
</organism>
<evidence type="ECO:0000313" key="6">
    <source>
        <dbReference type="Proteomes" id="UP000821866"/>
    </source>
</evidence>
<accession>A0A9J6F3J3</accession>
<feature type="compositionally biased region" description="Polar residues" evidence="3">
    <location>
        <begin position="425"/>
        <end position="437"/>
    </location>
</feature>
<reference evidence="5" key="2">
    <citation type="submission" date="2021-09" db="EMBL/GenBank/DDBJ databases">
        <authorList>
            <person name="Jia N."/>
            <person name="Wang J."/>
            <person name="Shi W."/>
            <person name="Du L."/>
            <person name="Sun Y."/>
            <person name="Zhan W."/>
            <person name="Jiang J."/>
            <person name="Wang Q."/>
            <person name="Zhang B."/>
            <person name="Ji P."/>
            <person name="Sakyi L.B."/>
            <person name="Cui X."/>
            <person name="Yuan T."/>
            <person name="Jiang B."/>
            <person name="Yang W."/>
            <person name="Lam T.T.-Y."/>
            <person name="Chang Q."/>
            <person name="Ding S."/>
            <person name="Wang X."/>
            <person name="Zhu J."/>
            <person name="Ruan X."/>
            <person name="Zhao L."/>
            <person name="Wei J."/>
            <person name="Que T."/>
            <person name="Du C."/>
            <person name="Cheng J."/>
            <person name="Dai P."/>
            <person name="Han X."/>
            <person name="Huang E."/>
            <person name="Gao Y."/>
            <person name="Liu J."/>
            <person name="Shao H."/>
            <person name="Ye R."/>
            <person name="Li L."/>
            <person name="Wei W."/>
            <person name="Wang X."/>
            <person name="Wang C."/>
            <person name="Huo Q."/>
            <person name="Li W."/>
            <person name="Guo W."/>
            <person name="Chen H."/>
            <person name="Chen S."/>
            <person name="Zhou L."/>
            <person name="Zhou L."/>
            <person name="Ni X."/>
            <person name="Tian J."/>
            <person name="Zhou Y."/>
            <person name="Sheng Y."/>
            <person name="Liu T."/>
            <person name="Pan Y."/>
            <person name="Xia L."/>
            <person name="Li J."/>
            <person name="Zhao F."/>
            <person name="Cao W."/>
        </authorList>
    </citation>
    <scope>NUCLEOTIDE SEQUENCE</scope>
    <source>
        <strain evidence="5">Rmic-2018</strain>
        <tissue evidence="5">Larvae</tissue>
    </source>
</reference>
<reference evidence="5" key="1">
    <citation type="journal article" date="2020" name="Cell">
        <title>Large-Scale Comparative Analyses of Tick Genomes Elucidate Their Genetic Diversity and Vector Capacities.</title>
        <authorList>
            <consortium name="Tick Genome and Microbiome Consortium (TIGMIC)"/>
            <person name="Jia N."/>
            <person name="Wang J."/>
            <person name="Shi W."/>
            <person name="Du L."/>
            <person name="Sun Y."/>
            <person name="Zhan W."/>
            <person name="Jiang J.F."/>
            <person name="Wang Q."/>
            <person name="Zhang B."/>
            <person name="Ji P."/>
            <person name="Bell-Sakyi L."/>
            <person name="Cui X.M."/>
            <person name="Yuan T.T."/>
            <person name="Jiang B.G."/>
            <person name="Yang W.F."/>
            <person name="Lam T.T."/>
            <person name="Chang Q.C."/>
            <person name="Ding S.J."/>
            <person name="Wang X.J."/>
            <person name="Zhu J.G."/>
            <person name="Ruan X.D."/>
            <person name="Zhao L."/>
            <person name="Wei J.T."/>
            <person name="Ye R.Z."/>
            <person name="Que T.C."/>
            <person name="Du C.H."/>
            <person name="Zhou Y.H."/>
            <person name="Cheng J.X."/>
            <person name="Dai P.F."/>
            <person name="Guo W.B."/>
            <person name="Han X.H."/>
            <person name="Huang E.J."/>
            <person name="Li L.F."/>
            <person name="Wei W."/>
            <person name="Gao Y.C."/>
            <person name="Liu J.Z."/>
            <person name="Shao H.Z."/>
            <person name="Wang X."/>
            <person name="Wang C.C."/>
            <person name="Yang T.C."/>
            <person name="Huo Q.B."/>
            <person name="Li W."/>
            <person name="Chen H.Y."/>
            <person name="Chen S.E."/>
            <person name="Zhou L.G."/>
            <person name="Ni X.B."/>
            <person name="Tian J.H."/>
            <person name="Sheng Y."/>
            <person name="Liu T."/>
            <person name="Pan Y.S."/>
            <person name="Xia L.Y."/>
            <person name="Li J."/>
            <person name="Zhao F."/>
            <person name="Cao W.C."/>
        </authorList>
    </citation>
    <scope>NUCLEOTIDE SEQUENCE</scope>
    <source>
        <strain evidence="5">Rmic-2018</strain>
    </source>
</reference>
<evidence type="ECO:0000313" key="5">
    <source>
        <dbReference type="EMBL" id="KAH8040773.1"/>
    </source>
</evidence>
<sequence>MEVTVEGTEITPEEFRTADWITKVGKDVKELRDSARSDRQGRQDGNARAESGAEPGEARKKTAAANAAYKKLGHKIAERSIASYLPRLPANDYKIIIRPKCGLALTKVPNTRLTLQTDTVWKVTSIKSIKIEGKDYDVTAYLAPHEDSGWGVVRGIDPRLSVEELTEAFGNSRNPPILGVRKLGNSSSAVIIFKNETVPRWMYCYGVPLKCVLYKKRYEVCYRCGQLGHRSDVCISDHVRCRGCGVTAPPEDHACEPKCKLCGKGHLTADRKCKEAFRTPYTIKKRQWEAWRRMEGEERKAKDAGPQTCRMEEIKERSRSRSKHRRWARGRAGSFPRLPERQEGELPPMTGPVNEGTSGSAVLSSGSPTSPNHKVGWGDRASQDKRDQEMLTIKEENRMLKEQLAMMSRQIEELQIAIKSSNTTLVSLPRMPQNQNIERPEEQSTTPPPGKKRAKEAEKPVIDENVETVIDMKIAQLEANIEAKSTQDDEWRKAFEKRMFEMFQNLTQQLHQRDNKLTEELKTEFAKRDRAYEQLAKKY</sequence>
<evidence type="ECO:0000256" key="1">
    <source>
        <dbReference type="PROSITE-ProRule" id="PRU00047"/>
    </source>
</evidence>
<evidence type="ECO:0000256" key="3">
    <source>
        <dbReference type="SAM" id="MobiDB-lite"/>
    </source>
</evidence>
<gene>
    <name evidence="5" type="ORF">HPB51_012943</name>
</gene>
<dbReference type="Proteomes" id="UP000821866">
    <property type="component" value="Chromosome 1"/>
</dbReference>
<feature type="compositionally biased region" description="Basic and acidic residues" evidence="3">
    <location>
        <begin position="31"/>
        <end position="47"/>
    </location>
</feature>
<evidence type="ECO:0000256" key="2">
    <source>
        <dbReference type="SAM" id="Coils"/>
    </source>
</evidence>
<dbReference type="InterPro" id="IPR001878">
    <property type="entry name" value="Znf_CCHC"/>
</dbReference>
<feature type="region of interest" description="Disordered" evidence="3">
    <location>
        <begin position="425"/>
        <end position="459"/>
    </location>
</feature>
<comment type="caution">
    <text evidence="5">The sequence shown here is derived from an EMBL/GenBank/DDBJ whole genome shotgun (WGS) entry which is preliminary data.</text>
</comment>
<feature type="region of interest" description="Disordered" evidence="3">
    <location>
        <begin position="31"/>
        <end position="61"/>
    </location>
</feature>
<proteinExistence type="predicted"/>
<feature type="compositionally biased region" description="Basic and acidic residues" evidence="3">
    <location>
        <begin position="310"/>
        <end position="319"/>
    </location>
</feature>
<dbReference type="PROSITE" id="PS50158">
    <property type="entry name" value="ZF_CCHC"/>
    <property type="match status" value="1"/>
</dbReference>
<keyword evidence="2" id="KW-0175">Coiled coil</keyword>
<name>A0A9J6F3J3_RHIMP</name>